<dbReference type="STRING" id="35608.A0A2U1PFC3"/>
<dbReference type="PANTHER" id="PTHR47292:SF1">
    <property type="entry name" value="TRANSCRIPTION ELONGATION FACTOR (TFIIS) FAMILY PROTEIN"/>
    <property type="match status" value="1"/>
</dbReference>
<accession>A0A2U1PFC3</accession>
<feature type="region of interest" description="Disordered" evidence="1">
    <location>
        <begin position="182"/>
        <end position="265"/>
    </location>
</feature>
<evidence type="ECO:0000313" key="3">
    <source>
        <dbReference type="Proteomes" id="UP000245207"/>
    </source>
</evidence>
<feature type="compositionally biased region" description="Basic and acidic residues" evidence="1">
    <location>
        <begin position="206"/>
        <end position="217"/>
    </location>
</feature>
<dbReference type="InterPro" id="IPR035441">
    <property type="entry name" value="TFIIS/LEDGF_dom_sf"/>
</dbReference>
<reference evidence="2 3" key="1">
    <citation type="journal article" date="2018" name="Mol. Plant">
        <title>The genome of Artemisia annua provides insight into the evolution of Asteraceae family and artemisinin biosynthesis.</title>
        <authorList>
            <person name="Shen Q."/>
            <person name="Zhang L."/>
            <person name="Liao Z."/>
            <person name="Wang S."/>
            <person name="Yan T."/>
            <person name="Shi P."/>
            <person name="Liu M."/>
            <person name="Fu X."/>
            <person name="Pan Q."/>
            <person name="Wang Y."/>
            <person name="Lv Z."/>
            <person name="Lu X."/>
            <person name="Zhang F."/>
            <person name="Jiang W."/>
            <person name="Ma Y."/>
            <person name="Chen M."/>
            <person name="Hao X."/>
            <person name="Li L."/>
            <person name="Tang Y."/>
            <person name="Lv G."/>
            <person name="Zhou Y."/>
            <person name="Sun X."/>
            <person name="Brodelius P.E."/>
            <person name="Rose J.K.C."/>
            <person name="Tang K."/>
        </authorList>
    </citation>
    <scope>NUCLEOTIDE SEQUENCE [LARGE SCALE GENOMIC DNA]</scope>
    <source>
        <strain evidence="3">cv. Huhao1</strain>
        <tissue evidence="2">Leaf</tissue>
    </source>
</reference>
<organism evidence="2 3">
    <name type="scientific">Artemisia annua</name>
    <name type="common">Sweet wormwood</name>
    <dbReference type="NCBI Taxonomy" id="35608"/>
    <lineage>
        <taxon>Eukaryota</taxon>
        <taxon>Viridiplantae</taxon>
        <taxon>Streptophyta</taxon>
        <taxon>Embryophyta</taxon>
        <taxon>Tracheophyta</taxon>
        <taxon>Spermatophyta</taxon>
        <taxon>Magnoliopsida</taxon>
        <taxon>eudicotyledons</taxon>
        <taxon>Gunneridae</taxon>
        <taxon>Pentapetalae</taxon>
        <taxon>asterids</taxon>
        <taxon>campanulids</taxon>
        <taxon>Asterales</taxon>
        <taxon>Asteraceae</taxon>
        <taxon>Asteroideae</taxon>
        <taxon>Anthemideae</taxon>
        <taxon>Artemisiinae</taxon>
        <taxon>Artemisia</taxon>
    </lineage>
</organism>
<dbReference type="PANTHER" id="PTHR47292">
    <property type="entry name" value="TRANSCRIPTION ELONGATION FACTOR (TFIIS) FAMILY PROTEIN-RELATED"/>
    <property type="match status" value="1"/>
</dbReference>
<gene>
    <name evidence="2" type="ORF">CTI12_AA158300</name>
</gene>
<dbReference type="AlphaFoldDB" id="A0A2U1PFC3"/>
<feature type="region of interest" description="Disordered" evidence="1">
    <location>
        <begin position="438"/>
        <end position="471"/>
    </location>
</feature>
<evidence type="ECO:0000256" key="1">
    <source>
        <dbReference type="SAM" id="MobiDB-lite"/>
    </source>
</evidence>
<feature type="compositionally biased region" description="Polar residues" evidence="1">
    <location>
        <begin position="241"/>
        <end position="265"/>
    </location>
</feature>
<feature type="compositionally biased region" description="Basic and acidic residues" evidence="1">
    <location>
        <begin position="333"/>
        <end position="347"/>
    </location>
</feature>
<name>A0A2U1PFC3_ARTAN</name>
<comment type="caution">
    <text evidence="2">The sequence shown here is derived from an EMBL/GenBank/DDBJ whole genome shotgun (WGS) entry which is preliminary data.</text>
</comment>
<feature type="compositionally biased region" description="Polar residues" evidence="1">
    <location>
        <begin position="381"/>
        <end position="394"/>
    </location>
</feature>
<feature type="compositionally biased region" description="Acidic residues" evidence="1">
    <location>
        <begin position="454"/>
        <end position="464"/>
    </location>
</feature>
<feature type="compositionally biased region" description="Low complexity" evidence="1">
    <location>
        <begin position="600"/>
        <end position="615"/>
    </location>
</feature>
<feature type="region of interest" description="Disordered" evidence="1">
    <location>
        <begin position="594"/>
        <end position="617"/>
    </location>
</feature>
<keyword evidence="3" id="KW-1185">Reference proteome</keyword>
<feature type="region of interest" description="Disordered" evidence="1">
    <location>
        <begin position="154"/>
        <end position="173"/>
    </location>
</feature>
<feature type="compositionally biased region" description="Basic and acidic residues" evidence="1">
    <location>
        <begin position="367"/>
        <end position="378"/>
    </location>
</feature>
<protein>
    <submittedName>
        <fullName evidence="2">Transcription factor IIS</fullName>
    </submittedName>
</protein>
<dbReference type="OrthoDB" id="1595674at2759"/>
<sequence>MTLQDFFTSAELEDGLTTPARVTDLLTIMQNEKENNGTNIGEATKQWSAVAKTIAATGNKECLDLFIQLDGLWFINKWLNDAQKLINDTGSELSEELIIALLRALERLQVDHQRSVGSGVDVTVQGLVSHGSSVVQEKAKALCDMWAPVKDIDETPTDVNAADTSPHENNNEENVEQLASTVTVQQETDKQDIPTTQEVVMESEMETSKVENEKSESESTAVTGIANPSEDVKEKQEIDPLTSNTDVNYGMESATNTDVNHGMESATNTDVNHAMESATNTEMKEDTSDKDEEMVDGEESHSPHHQNTTMELNSTTGIGSQGSHSRSSSKRPMKSDDGDLISKRPSDMELDYGMVDPLELARQVANEVERDVSSREESCSTSTNENLHQSTGMEVSSKPEPVPGPEPAQSPKGSPSSAVPMNDVKTLDIPVAQIPEVAQESAHSPEKGFSGFDLNEEFPSEETETNCPVDPISTPISVVSASRAAAADGLPVAPLQFEGSLGWKGSAVTSAFRRIPEVEKTFSSSSSHNNSNQRLNQFEFDLNVSEGSDDKMEDFLSRDKIEEPSKLQLDLNSLGDGDAGIISLDWKRDGRIASLRQNGPQSPSVSSSSSSMQPSYKNIDLNLNDHSATPHNTSLDNSFLGKLFNNKRDESVISLFGTQVEVSRKDYMPPHHHPQPNGRITEPSVDFSLGRPGTGLGLGPSMPYPNLPPYGYGHNGFTMGPMYAPPGAIPYMVDSRGAPIVPSIPPTFSQPTQPFLFNMGGAGAPSGSNGAGPSRSSLDLNSGFMNEMGNRENNGGLRQFFNHNQASSSSGIGGKREEPDGGWELFPINYKHQQPPWQ</sequence>
<feature type="compositionally biased region" description="Polar residues" evidence="1">
    <location>
        <begin position="305"/>
        <end position="316"/>
    </location>
</feature>
<dbReference type="Gene3D" id="1.20.930.10">
    <property type="entry name" value="Conserved domain common to transcription factors TFIIS, elongin A, CRSP70"/>
    <property type="match status" value="1"/>
</dbReference>
<feature type="compositionally biased region" description="Acidic residues" evidence="1">
    <location>
        <begin position="288"/>
        <end position="297"/>
    </location>
</feature>
<proteinExistence type="predicted"/>
<feature type="region of interest" description="Disordered" evidence="1">
    <location>
        <begin position="798"/>
        <end position="838"/>
    </location>
</feature>
<feature type="compositionally biased region" description="Polar residues" evidence="1">
    <location>
        <begin position="801"/>
        <end position="810"/>
    </location>
</feature>
<dbReference type="EMBL" id="PKPP01001228">
    <property type="protein sequence ID" value="PWA84439.1"/>
    <property type="molecule type" value="Genomic_DNA"/>
</dbReference>
<feature type="compositionally biased region" description="Low complexity" evidence="1">
    <location>
        <begin position="317"/>
        <end position="326"/>
    </location>
</feature>
<evidence type="ECO:0000313" key="2">
    <source>
        <dbReference type="EMBL" id="PWA84439.1"/>
    </source>
</evidence>
<dbReference type="Proteomes" id="UP000245207">
    <property type="component" value="Unassembled WGS sequence"/>
</dbReference>
<dbReference type="SUPFAM" id="SSF47676">
    <property type="entry name" value="Conserved domain common to transcription factors TFIIS, elongin A, CRSP70"/>
    <property type="match status" value="1"/>
</dbReference>
<feature type="region of interest" description="Disordered" evidence="1">
    <location>
        <begin position="278"/>
        <end position="422"/>
    </location>
</feature>